<comment type="similarity">
    <text evidence="1 6">Belongs to the methyltransferase superfamily. PrmA family.</text>
</comment>
<dbReference type="Pfam" id="PF06325">
    <property type="entry name" value="PrmA"/>
    <property type="match status" value="1"/>
</dbReference>
<dbReference type="Gene3D" id="3.40.50.150">
    <property type="entry name" value="Vaccinia Virus protein VP39"/>
    <property type="match status" value="1"/>
</dbReference>
<dbReference type="GO" id="GO:0032259">
    <property type="term" value="P:methylation"/>
    <property type="evidence" value="ECO:0007669"/>
    <property type="project" value="UniProtKB-KW"/>
</dbReference>
<evidence type="ECO:0000313" key="8">
    <source>
        <dbReference type="Proteomes" id="UP001206312"/>
    </source>
</evidence>
<dbReference type="SUPFAM" id="SSF53335">
    <property type="entry name" value="S-adenosyl-L-methionine-dependent methyltransferases"/>
    <property type="match status" value="1"/>
</dbReference>
<comment type="caution">
    <text evidence="7">The sequence shown here is derived from an EMBL/GenBank/DDBJ whole genome shotgun (WGS) entry which is preliminary data.</text>
</comment>
<accession>A0ABT1B200</accession>
<feature type="binding site" evidence="6">
    <location>
        <position position="222"/>
    </location>
    <ligand>
        <name>S-adenosyl-L-methionine</name>
        <dbReference type="ChEBI" id="CHEBI:59789"/>
    </ligand>
</feature>
<dbReference type="NCBIfam" id="NF001785">
    <property type="entry name" value="PRK00517.2-2"/>
    <property type="match status" value="1"/>
</dbReference>
<keyword evidence="7" id="KW-0687">Ribonucleoprotein</keyword>
<dbReference type="PANTHER" id="PTHR43648">
    <property type="entry name" value="ELECTRON TRANSFER FLAVOPROTEIN BETA SUBUNIT LYSINE METHYLTRANSFERASE"/>
    <property type="match status" value="1"/>
</dbReference>
<sequence>MPSGNAPDSIRYLRCTLELDPVQPASEIFIAALSELGFESFEETETGLNAYIREPLWKEADFLDLPYLASPAWKVGYTIEPIEPENWNAVWEREYEPIEVGERCRVRAPFHPKVAGIPYEIEIAPKMSFGTGHHQTTWLMLDYLLDLDLQGKEVVDMGSGTGVLAILAAMRGASRVTAIDIDPWAFENCRENILRNGQPQVEVLQGDAGLLAGRQFDVVLANINKNILLADLPAYAGALAPGGQVLLSGFYRADLPDLREAAQAVGLHYLEFREREAWTAALFEKG</sequence>
<name>A0ABT1B200_9FLAO</name>
<gene>
    <name evidence="6 7" type="primary">prmA</name>
    <name evidence="7" type="ORF">NG653_13435</name>
</gene>
<evidence type="ECO:0000256" key="5">
    <source>
        <dbReference type="ARBA" id="ARBA00022691"/>
    </source>
</evidence>
<evidence type="ECO:0000256" key="3">
    <source>
        <dbReference type="ARBA" id="ARBA00022603"/>
    </source>
</evidence>
<dbReference type="GO" id="GO:0008168">
    <property type="term" value="F:methyltransferase activity"/>
    <property type="evidence" value="ECO:0007669"/>
    <property type="project" value="UniProtKB-KW"/>
</dbReference>
<organism evidence="7 8">
    <name type="scientific">Robiginitalea marina</name>
    <dbReference type="NCBI Taxonomy" id="2954105"/>
    <lineage>
        <taxon>Bacteria</taxon>
        <taxon>Pseudomonadati</taxon>
        <taxon>Bacteroidota</taxon>
        <taxon>Flavobacteriia</taxon>
        <taxon>Flavobacteriales</taxon>
        <taxon>Flavobacteriaceae</taxon>
        <taxon>Robiginitalea</taxon>
    </lineage>
</organism>
<evidence type="ECO:0000256" key="1">
    <source>
        <dbReference type="ARBA" id="ARBA00009741"/>
    </source>
</evidence>
<keyword evidence="5 6" id="KW-0949">S-adenosyl-L-methionine</keyword>
<keyword evidence="4 6" id="KW-0808">Transferase</keyword>
<dbReference type="EMBL" id="JAMXIB010000014">
    <property type="protein sequence ID" value="MCO5725865.1"/>
    <property type="molecule type" value="Genomic_DNA"/>
</dbReference>
<comment type="function">
    <text evidence="6">Methylates ribosomal protein L11.</text>
</comment>
<dbReference type="CDD" id="cd02440">
    <property type="entry name" value="AdoMet_MTases"/>
    <property type="match status" value="1"/>
</dbReference>
<feature type="binding site" evidence="6">
    <location>
        <position position="180"/>
    </location>
    <ligand>
        <name>S-adenosyl-L-methionine</name>
        <dbReference type="ChEBI" id="CHEBI:59789"/>
    </ligand>
</feature>
<dbReference type="RefSeq" id="WP_252742236.1">
    <property type="nucleotide sequence ID" value="NZ_JAMXIB010000014.1"/>
</dbReference>
<dbReference type="EC" id="2.1.1.-" evidence="6"/>
<evidence type="ECO:0000256" key="4">
    <source>
        <dbReference type="ARBA" id="ARBA00022679"/>
    </source>
</evidence>
<protein>
    <recommendedName>
        <fullName evidence="6">Ribosomal protein L11 methyltransferase</fullName>
        <shortName evidence="6">L11 Mtase</shortName>
        <ecNumber evidence="6">2.1.1.-</ecNumber>
    </recommendedName>
</protein>
<keyword evidence="3 6" id="KW-0489">Methyltransferase</keyword>
<feature type="binding site" evidence="6">
    <location>
        <position position="158"/>
    </location>
    <ligand>
        <name>S-adenosyl-L-methionine</name>
        <dbReference type="ChEBI" id="CHEBI:59789"/>
    </ligand>
</feature>
<dbReference type="InterPro" id="IPR004498">
    <property type="entry name" value="Ribosomal_PrmA_MeTrfase"/>
</dbReference>
<keyword evidence="8" id="KW-1185">Reference proteome</keyword>
<keyword evidence="2 6" id="KW-0963">Cytoplasm</keyword>
<dbReference type="Proteomes" id="UP001206312">
    <property type="component" value="Unassembled WGS sequence"/>
</dbReference>
<proteinExistence type="inferred from homology"/>
<dbReference type="HAMAP" id="MF_00735">
    <property type="entry name" value="Methyltr_PrmA"/>
    <property type="match status" value="1"/>
</dbReference>
<comment type="catalytic activity">
    <reaction evidence="6">
        <text>L-lysyl-[protein] + 3 S-adenosyl-L-methionine = N(6),N(6),N(6)-trimethyl-L-lysyl-[protein] + 3 S-adenosyl-L-homocysteine + 3 H(+)</text>
        <dbReference type="Rhea" id="RHEA:54192"/>
        <dbReference type="Rhea" id="RHEA-COMP:9752"/>
        <dbReference type="Rhea" id="RHEA-COMP:13826"/>
        <dbReference type="ChEBI" id="CHEBI:15378"/>
        <dbReference type="ChEBI" id="CHEBI:29969"/>
        <dbReference type="ChEBI" id="CHEBI:57856"/>
        <dbReference type="ChEBI" id="CHEBI:59789"/>
        <dbReference type="ChEBI" id="CHEBI:61961"/>
    </reaction>
</comment>
<evidence type="ECO:0000313" key="7">
    <source>
        <dbReference type="EMBL" id="MCO5725865.1"/>
    </source>
</evidence>
<reference evidence="7 8" key="1">
    <citation type="submission" date="2022-06" db="EMBL/GenBank/DDBJ databases">
        <authorList>
            <person name="Xuan X."/>
        </authorList>
    </citation>
    <scope>NUCLEOTIDE SEQUENCE [LARGE SCALE GENOMIC DNA]</scope>
    <source>
        <strain evidence="7 8">2V75</strain>
    </source>
</reference>
<dbReference type="GO" id="GO:0005840">
    <property type="term" value="C:ribosome"/>
    <property type="evidence" value="ECO:0007669"/>
    <property type="project" value="UniProtKB-KW"/>
</dbReference>
<comment type="subcellular location">
    <subcellularLocation>
        <location evidence="6">Cytoplasm</location>
    </subcellularLocation>
</comment>
<keyword evidence="7" id="KW-0689">Ribosomal protein</keyword>
<dbReference type="PANTHER" id="PTHR43648:SF1">
    <property type="entry name" value="ELECTRON TRANSFER FLAVOPROTEIN BETA SUBUNIT LYSINE METHYLTRANSFERASE"/>
    <property type="match status" value="1"/>
</dbReference>
<feature type="binding site" evidence="6">
    <location>
        <position position="137"/>
    </location>
    <ligand>
        <name>S-adenosyl-L-methionine</name>
        <dbReference type="ChEBI" id="CHEBI:59789"/>
    </ligand>
</feature>
<evidence type="ECO:0000256" key="2">
    <source>
        <dbReference type="ARBA" id="ARBA00022490"/>
    </source>
</evidence>
<dbReference type="InterPro" id="IPR050078">
    <property type="entry name" value="Ribosomal_L11_MeTrfase_PrmA"/>
</dbReference>
<evidence type="ECO:0000256" key="6">
    <source>
        <dbReference type="HAMAP-Rule" id="MF_00735"/>
    </source>
</evidence>
<dbReference type="InterPro" id="IPR029063">
    <property type="entry name" value="SAM-dependent_MTases_sf"/>
</dbReference>